<name>A0A023BS72_9FLAO</name>
<dbReference type="InterPro" id="IPR036942">
    <property type="entry name" value="Beta-barrel_TonB_sf"/>
</dbReference>
<dbReference type="InterPro" id="IPR037066">
    <property type="entry name" value="Plug_dom_sf"/>
</dbReference>
<dbReference type="PROSITE" id="PS52016">
    <property type="entry name" value="TONB_DEPENDENT_REC_3"/>
    <property type="match status" value="1"/>
</dbReference>
<dbReference type="RefSeq" id="WP_034244241.1">
    <property type="nucleotide sequence ID" value="NZ_AQRA01000007.1"/>
</dbReference>
<evidence type="ECO:0000256" key="7">
    <source>
        <dbReference type="PROSITE-ProRule" id="PRU01360"/>
    </source>
</evidence>
<proteinExistence type="inferred from homology"/>
<evidence type="ECO:0000256" key="6">
    <source>
        <dbReference type="ARBA" id="ARBA00023237"/>
    </source>
</evidence>
<evidence type="ECO:0000256" key="1">
    <source>
        <dbReference type="ARBA" id="ARBA00004571"/>
    </source>
</evidence>
<accession>A0A023BS72</accession>
<evidence type="ECO:0000259" key="9">
    <source>
        <dbReference type="Pfam" id="PF07715"/>
    </source>
</evidence>
<keyword evidence="11" id="KW-1185">Reference proteome</keyword>
<feature type="signal peptide" evidence="8">
    <location>
        <begin position="1"/>
        <end position="21"/>
    </location>
</feature>
<dbReference type="InterPro" id="IPR012910">
    <property type="entry name" value="Plug_dom"/>
</dbReference>
<dbReference type="InterPro" id="IPR008969">
    <property type="entry name" value="CarboxyPept-like_regulatory"/>
</dbReference>
<sequence length="1069" mass="118168">MNTKINLSVILMLIFCTISFAQVKTVSGKITEDSGIPLPGVNILIKETSSGTQSDFDGNYSLQVEAGQTLVFSYLGFKTEEKLVGDETTFDMIMYQDATSLDEIVVTALGISRSKKSLGYATQQIESEDISKAKGVNFVNSLSGKLAGVTVSRNNNFGGSTNVIIRGYSSLTGNNQPLFVIDGTPISNRINNSRNSTAGRGGYDYGNAASDINPDDIETINVLKGAAASALYGSRAGNGVIIITTKKGAKNKGLGITINSNTTFSKFDPKTFARYQKEYGGGYGASFVQEDVDGDGILDNVVDTGGDASWGPRFDPNLSVYQWGAFFPENPNYRTPTPWVAAKNDPTSIFQTGLLQSTGVSVDGASDKGDFRLGFTNVEQTGILPNSLIKRQTVDFGGSYKLTDKVIARAKVTYTKNSGRGRFATGYDENSVLPGLRQWYQTNVDLREQRDAYFRLRRNATWNIRSSARTGDDPYAPRPQYWDNPYWTLYENYQTDGRDRVFGNVALTYKVNDWFDVLARVTMDRFDEIREERVNVSSFNPSNYNRFNGFFREMNYDMIGNFNFDITEKLNFKGLLGMNLTRTNRSSIFAQTNGGLNTFGFYSLSNSVNPIAPPIERKSSMGVNGYYASASFGYDDILFLDATYRIDRSSTLPDGKRQFNYPSISTSFLFSNLFTSDWLNFGKLRLNYAEVGNSAGVLLVDDVYTFVNGFAGQSLFSLPNNKNNPTLKHETVISYEVGLEMKLFKNRFGFDITAYQTNSKDQILPLDISTSTGFNSKIVNAGEIENKGYEVSLFGTPIKTENFEWNINVNWSTYKSEVVSLLDGIDNLSLSGTLQEDVSINATVGEPYGTIRGSSFKYLNGQRVVDENGYYVTNEENGVIGNIIPDWNGGINNTFRYKNASLSFLIDMQKGGDIYSLDHTYGYATGIFPETAGLNDLGNPIRDAVADGGGIIAPGVREDGTPNTVRTPVNSFDSPFIYYRSTDEQNVYDASFIKLREVIFSYSLPTKLLDNLPVNDVVVSLIGRNLWIIDKNIPYSDPEAGLSAGNLQGFQSSAYPTSKEYGFNLKVKF</sequence>
<dbReference type="Pfam" id="PF07715">
    <property type="entry name" value="Plug"/>
    <property type="match status" value="1"/>
</dbReference>
<gene>
    <name evidence="10" type="ORF">ATO12_22195</name>
</gene>
<evidence type="ECO:0000256" key="8">
    <source>
        <dbReference type="SAM" id="SignalP"/>
    </source>
</evidence>
<evidence type="ECO:0000313" key="11">
    <source>
        <dbReference type="Proteomes" id="UP000023541"/>
    </source>
</evidence>
<evidence type="ECO:0000256" key="5">
    <source>
        <dbReference type="ARBA" id="ARBA00023136"/>
    </source>
</evidence>
<protein>
    <submittedName>
        <fullName evidence="10">Membrane protein</fullName>
    </submittedName>
</protein>
<dbReference type="EMBL" id="AQRA01000007">
    <property type="protein sequence ID" value="EZH72842.1"/>
    <property type="molecule type" value="Genomic_DNA"/>
</dbReference>
<dbReference type="InterPro" id="IPR039426">
    <property type="entry name" value="TonB-dep_rcpt-like"/>
</dbReference>
<dbReference type="Proteomes" id="UP000023541">
    <property type="component" value="Unassembled WGS sequence"/>
</dbReference>
<keyword evidence="6 7" id="KW-0998">Cell outer membrane</keyword>
<feature type="domain" description="TonB-dependent receptor plug" evidence="9">
    <location>
        <begin position="115"/>
        <end position="240"/>
    </location>
</feature>
<feature type="chain" id="PRO_5001517260" evidence="8">
    <location>
        <begin position="22"/>
        <end position="1069"/>
    </location>
</feature>
<keyword evidence="3 7" id="KW-1134">Transmembrane beta strand</keyword>
<dbReference type="Gene3D" id="2.170.130.10">
    <property type="entry name" value="TonB-dependent receptor, plug domain"/>
    <property type="match status" value="1"/>
</dbReference>
<dbReference type="OrthoDB" id="9768177at2"/>
<keyword evidence="5 7" id="KW-0472">Membrane</keyword>
<keyword evidence="4 7" id="KW-0812">Transmembrane</keyword>
<dbReference type="NCBIfam" id="TIGR04056">
    <property type="entry name" value="OMP_RagA_SusC"/>
    <property type="match status" value="1"/>
</dbReference>
<dbReference type="Gene3D" id="2.60.40.1120">
    <property type="entry name" value="Carboxypeptidase-like, regulatory domain"/>
    <property type="match status" value="1"/>
</dbReference>
<organism evidence="10 11">
    <name type="scientific">Aquimarina atlantica</name>
    <dbReference type="NCBI Taxonomy" id="1317122"/>
    <lineage>
        <taxon>Bacteria</taxon>
        <taxon>Pseudomonadati</taxon>
        <taxon>Bacteroidota</taxon>
        <taxon>Flavobacteriia</taxon>
        <taxon>Flavobacteriales</taxon>
        <taxon>Flavobacteriaceae</taxon>
        <taxon>Aquimarina</taxon>
    </lineage>
</organism>
<evidence type="ECO:0000256" key="2">
    <source>
        <dbReference type="ARBA" id="ARBA00022448"/>
    </source>
</evidence>
<keyword evidence="8" id="KW-0732">Signal</keyword>
<evidence type="ECO:0000256" key="3">
    <source>
        <dbReference type="ARBA" id="ARBA00022452"/>
    </source>
</evidence>
<reference evidence="10 11" key="1">
    <citation type="submission" date="2014-04" db="EMBL/GenBank/DDBJ databases">
        <title>Aquimarina sp. 22II-S11-z7 Genome Sequencing.</title>
        <authorList>
            <person name="Lai Q."/>
        </authorList>
    </citation>
    <scope>NUCLEOTIDE SEQUENCE [LARGE SCALE GENOMIC DNA]</scope>
    <source>
        <strain evidence="10 11">22II-S11-z7</strain>
    </source>
</reference>
<dbReference type="Gene3D" id="2.40.170.20">
    <property type="entry name" value="TonB-dependent receptor, beta-barrel domain"/>
    <property type="match status" value="1"/>
</dbReference>
<comment type="similarity">
    <text evidence="7">Belongs to the TonB-dependent receptor family.</text>
</comment>
<comment type="caution">
    <text evidence="10">The sequence shown here is derived from an EMBL/GenBank/DDBJ whole genome shotgun (WGS) entry which is preliminary data.</text>
</comment>
<dbReference type="SUPFAM" id="SSF56935">
    <property type="entry name" value="Porins"/>
    <property type="match status" value="1"/>
</dbReference>
<keyword evidence="2 7" id="KW-0813">Transport</keyword>
<dbReference type="InterPro" id="IPR023996">
    <property type="entry name" value="TonB-dep_OMP_SusC/RagA"/>
</dbReference>
<dbReference type="SUPFAM" id="SSF49464">
    <property type="entry name" value="Carboxypeptidase regulatory domain-like"/>
    <property type="match status" value="1"/>
</dbReference>
<evidence type="ECO:0000256" key="4">
    <source>
        <dbReference type="ARBA" id="ARBA00022692"/>
    </source>
</evidence>
<dbReference type="GO" id="GO:0009279">
    <property type="term" value="C:cell outer membrane"/>
    <property type="evidence" value="ECO:0007669"/>
    <property type="project" value="UniProtKB-SubCell"/>
</dbReference>
<dbReference type="InterPro" id="IPR023997">
    <property type="entry name" value="TonB-dep_OMP_SusC/RagA_CS"/>
</dbReference>
<dbReference type="Pfam" id="PF13715">
    <property type="entry name" value="CarbopepD_reg_2"/>
    <property type="match status" value="1"/>
</dbReference>
<dbReference type="NCBIfam" id="TIGR04057">
    <property type="entry name" value="SusC_RagA_signa"/>
    <property type="match status" value="1"/>
</dbReference>
<dbReference type="STRING" id="1317122.ATO12_22195"/>
<evidence type="ECO:0000313" key="10">
    <source>
        <dbReference type="EMBL" id="EZH72842.1"/>
    </source>
</evidence>
<dbReference type="eggNOG" id="COG4206">
    <property type="taxonomic scope" value="Bacteria"/>
</dbReference>
<dbReference type="AlphaFoldDB" id="A0A023BS72"/>
<comment type="subcellular location">
    <subcellularLocation>
        <location evidence="1 7">Cell outer membrane</location>
        <topology evidence="1 7">Multi-pass membrane protein</topology>
    </subcellularLocation>
</comment>